<dbReference type="SUPFAM" id="SSF55729">
    <property type="entry name" value="Acyl-CoA N-acyltransferases (Nat)"/>
    <property type="match status" value="1"/>
</dbReference>
<dbReference type="AlphaFoldDB" id="A0A9X4EXF5"/>
<dbReference type="InterPro" id="IPR000182">
    <property type="entry name" value="GNAT_dom"/>
</dbReference>
<evidence type="ECO:0000313" key="5">
    <source>
        <dbReference type="Proteomes" id="UP001140979"/>
    </source>
</evidence>
<protein>
    <submittedName>
        <fullName evidence="4">GNAT family N-acetyltransferase</fullName>
    </submittedName>
</protein>
<dbReference type="RefSeq" id="WP_193188019.1">
    <property type="nucleotide sequence ID" value="NZ_JAKNBA010000067.1"/>
</dbReference>
<dbReference type="Pfam" id="PF00583">
    <property type="entry name" value="Acetyltransf_1"/>
    <property type="match status" value="1"/>
</dbReference>
<evidence type="ECO:0000313" key="4">
    <source>
        <dbReference type="EMBL" id="MDE1244164.1"/>
    </source>
</evidence>
<evidence type="ECO:0000256" key="2">
    <source>
        <dbReference type="ARBA" id="ARBA00023315"/>
    </source>
</evidence>
<accession>A0A9X4EXF5</accession>
<dbReference type="InterPro" id="IPR051016">
    <property type="entry name" value="Diverse_Substrate_AcTransf"/>
</dbReference>
<dbReference type="PROSITE" id="PS51186">
    <property type="entry name" value="GNAT"/>
    <property type="match status" value="1"/>
</dbReference>
<comment type="caution">
    <text evidence="4">The sequence shown here is derived from an EMBL/GenBank/DDBJ whole genome shotgun (WGS) entry which is preliminary data.</text>
</comment>
<feature type="domain" description="N-acetyltransferase" evidence="3">
    <location>
        <begin position="2"/>
        <end position="156"/>
    </location>
</feature>
<dbReference type="CDD" id="cd04301">
    <property type="entry name" value="NAT_SF"/>
    <property type="match status" value="1"/>
</dbReference>
<sequence length="156" mass="17838">MVSYRNMSQEEFSDYRSYSNEFRGRELADAKQVSHGEGIQLANKELDECLPLGLQTENNVLLCLEAEQDGIKSVIGYFWYLLGDSSVFIFDFQVFPEYQGNGYGSQLFQAINESWADNGIEHVELLVSHDNERALKLYKELGFKATGINMSKRTKN</sequence>
<organism evidence="4 5">
    <name type="scientific">Vibrio aestuarianus</name>
    <dbReference type="NCBI Taxonomy" id="28171"/>
    <lineage>
        <taxon>Bacteria</taxon>
        <taxon>Pseudomonadati</taxon>
        <taxon>Pseudomonadota</taxon>
        <taxon>Gammaproteobacteria</taxon>
        <taxon>Vibrionales</taxon>
        <taxon>Vibrionaceae</taxon>
        <taxon>Vibrio</taxon>
    </lineage>
</organism>
<keyword evidence="2" id="KW-0012">Acyltransferase</keyword>
<name>A0A9X4EXF5_9VIBR</name>
<keyword evidence="1" id="KW-0808">Transferase</keyword>
<evidence type="ECO:0000256" key="1">
    <source>
        <dbReference type="ARBA" id="ARBA00022679"/>
    </source>
</evidence>
<dbReference type="Proteomes" id="UP001140979">
    <property type="component" value="Unassembled WGS sequence"/>
</dbReference>
<dbReference type="InterPro" id="IPR016181">
    <property type="entry name" value="Acyl_CoA_acyltransferase"/>
</dbReference>
<dbReference type="PANTHER" id="PTHR10545">
    <property type="entry name" value="DIAMINE N-ACETYLTRANSFERASE"/>
    <property type="match status" value="1"/>
</dbReference>
<dbReference type="GO" id="GO:0008080">
    <property type="term" value="F:N-acetyltransferase activity"/>
    <property type="evidence" value="ECO:0007669"/>
    <property type="project" value="UniProtKB-ARBA"/>
</dbReference>
<proteinExistence type="predicted"/>
<evidence type="ECO:0000259" key="3">
    <source>
        <dbReference type="PROSITE" id="PS51186"/>
    </source>
</evidence>
<gene>
    <name evidence="4" type="ORF">L9W94_18895</name>
</gene>
<dbReference type="PANTHER" id="PTHR10545:SF29">
    <property type="entry name" value="GH14572P-RELATED"/>
    <property type="match status" value="1"/>
</dbReference>
<dbReference type="EMBL" id="JAKNBA010000067">
    <property type="protein sequence ID" value="MDE1244164.1"/>
    <property type="molecule type" value="Genomic_DNA"/>
</dbReference>
<dbReference type="Gene3D" id="3.40.630.30">
    <property type="match status" value="1"/>
</dbReference>
<reference evidence="4" key="1">
    <citation type="submission" date="2022-02" db="EMBL/GenBank/DDBJ databases">
        <title>Emergence and expansion in Europe of a Vibrio aestuarianus clonal complex pathogenic for oysters.</title>
        <authorList>
            <person name="Mesnil A."/>
            <person name="Travers M.-A."/>
        </authorList>
    </citation>
    <scope>NUCLEOTIDE SEQUENCE</scope>
    <source>
        <strain evidence="4">19_064_11T1</strain>
    </source>
</reference>